<dbReference type="SMART" id="SM00977">
    <property type="entry name" value="TilS_C"/>
    <property type="match status" value="1"/>
</dbReference>
<gene>
    <name evidence="8 10" type="primary">tilS</name>
    <name evidence="10" type="ORF">DVJ77_10745</name>
</gene>
<dbReference type="InterPro" id="IPR015262">
    <property type="entry name" value="tRNA_Ile_lys_synt_subst-bd"/>
</dbReference>
<dbReference type="EC" id="6.3.4.19" evidence="8"/>
<evidence type="ECO:0000313" key="10">
    <source>
        <dbReference type="EMBL" id="RDD81853.1"/>
    </source>
</evidence>
<evidence type="ECO:0000256" key="2">
    <source>
        <dbReference type="ARBA" id="ARBA00022490"/>
    </source>
</evidence>
<dbReference type="SUPFAM" id="SSF56037">
    <property type="entry name" value="PheT/TilS domain"/>
    <property type="match status" value="1"/>
</dbReference>
<dbReference type="GO" id="GO:0005524">
    <property type="term" value="F:ATP binding"/>
    <property type="evidence" value="ECO:0007669"/>
    <property type="project" value="UniProtKB-UniRule"/>
</dbReference>
<dbReference type="InterPro" id="IPR012796">
    <property type="entry name" value="Lysidine-tRNA-synth_C"/>
</dbReference>
<dbReference type="EMBL" id="QQAH01000009">
    <property type="protein sequence ID" value="RDD81853.1"/>
    <property type="molecule type" value="Genomic_DNA"/>
</dbReference>
<dbReference type="GO" id="GO:0005737">
    <property type="term" value="C:cytoplasm"/>
    <property type="evidence" value="ECO:0007669"/>
    <property type="project" value="UniProtKB-SubCell"/>
</dbReference>
<comment type="function">
    <text evidence="8">Ligates lysine onto the cytidine present at position 34 of the AUA codon-specific tRNA(Ile) that contains the anticodon CAU, in an ATP-dependent manner. Cytidine is converted to lysidine, thus changing the amino acid specificity of the tRNA from methionine to isoleucine.</text>
</comment>
<comment type="subcellular location">
    <subcellularLocation>
        <location evidence="1 8">Cytoplasm</location>
    </subcellularLocation>
</comment>
<dbReference type="Gene3D" id="1.20.59.20">
    <property type="match status" value="1"/>
</dbReference>
<comment type="caution">
    <text evidence="10">The sequence shown here is derived from an EMBL/GenBank/DDBJ whole genome shotgun (WGS) entry which is preliminary data.</text>
</comment>
<evidence type="ECO:0000256" key="7">
    <source>
        <dbReference type="ARBA" id="ARBA00048539"/>
    </source>
</evidence>
<name>A0A369UNF6_9GAMM</name>
<accession>A0A369UNF6</accession>
<keyword evidence="2 8" id="KW-0963">Cytoplasm</keyword>
<evidence type="ECO:0000256" key="3">
    <source>
        <dbReference type="ARBA" id="ARBA00022598"/>
    </source>
</evidence>
<dbReference type="HAMAP" id="MF_01161">
    <property type="entry name" value="tRNA_Ile_lys_synt"/>
    <property type="match status" value="1"/>
</dbReference>
<dbReference type="OrthoDB" id="9807403at2"/>
<dbReference type="NCBIfam" id="TIGR02432">
    <property type="entry name" value="lysidine_TilS_N"/>
    <property type="match status" value="1"/>
</dbReference>
<dbReference type="InterPro" id="IPR012795">
    <property type="entry name" value="tRNA_Ile_lys_synt_N"/>
</dbReference>
<dbReference type="GO" id="GO:0032267">
    <property type="term" value="F:tRNA(Ile)-lysidine synthase activity"/>
    <property type="evidence" value="ECO:0007669"/>
    <property type="project" value="UniProtKB-EC"/>
</dbReference>
<proteinExistence type="inferred from homology"/>
<keyword evidence="6 8" id="KW-0067">ATP-binding</keyword>
<dbReference type="Pfam" id="PF09179">
    <property type="entry name" value="TilS"/>
    <property type="match status" value="1"/>
</dbReference>
<comment type="similarity">
    <text evidence="8">Belongs to the tRNA(Ile)-lysidine synthase family.</text>
</comment>
<evidence type="ECO:0000259" key="9">
    <source>
        <dbReference type="SMART" id="SM00977"/>
    </source>
</evidence>
<keyword evidence="11" id="KW-1185">Reference proteome</keyword>
<comment type="domain">
    <text evidence="8">The N-terminal region contains the highly conserved SGGXDS motif, predicted to be a P-loop motif involved in ATP binding.</text>
</comment>
<evidence type="ECO:0000313" key="11">
    <source>
        <dbReference type="Proteomes" id="UP000253782"/>
    </source>
</evidence>
<dbReference type="GO" id="GO:0006400">
    <property type="term" value="P:tRNA modification"/>
    <property type="evidence" value="ECO:0007669"/>
    <property type="project" value="UniProtKB-UniRule"/>
</dbReference>
<feature type="domain" description="Lysidine-tRNA(Ile) synthetase C-terminal" evidence="9">
    <location>
        <begin position="348"/>
        <end position="421"/>
    </location>
</feature>
<evidence type="ECO:0000256" key="1">
    <source>
        <dbReference type="ARBA" id="ARBA00004496"/>
    </source>
</evidence>
<dbReference type="PANTHER" id="PTHR43033">
    <property type="entry name" value="TRNA(ILE)-LYSIDINE SYNTHASE-RELATED"/>
    <property type="match status" value="1"/>
</dbReference>
<dbReference type="Proteomes" id="UP000253782">
    <property type="component" value="Unassembled WGS sequence"/>
</dbReference>
<dbReference type="CDD" id="cd01992">
    <property type="entry name" value="TilS_N"/>
    <property type="match status" value="1"/>
</dbReference>
<keyword evidence="5 8" id="KW-0547">Nucleotide-binding</keyword>
<keyword evidence="4 8" id="KW-0819">tRNA processing</keyword>
<organism evidence="10 11">
    <name type="scientific">Dyella tabacisoli</name>
    <dbReference type="NCBI Taxonomy" id="2282381"/>
    <lineage>
        <taxon>Bacteria</taxon>
        <taxon>Pseudomonadati</taxon>
        <taxon>Pseudomonadota</taxon>
        <taxon>Gammaproteobacteria</taxon>
        <taxon>Lysobacterales</taxon>
        <taxon>Rhodanobacteraceae</taxon>
        <taxon>Dyella</taxon>
    </lineage>
</organism>
<dbReference type="Pfam" id="PF11734">
    <property type="entry name" value="TilS_C"/>
    <property type="match status" value="1"/>
</dbReference>
<dbReference type="InterPro" id="IPR014729">
    <property type="entry name" value="Rossmann-like_a/b/a_fold"/>
</dbReference>
<dbReference type="InterPro" id="IPR011063">
    <property type="entry name" value="TilS/TtcA_N"/>
</dbReference>
<evidence type="ECO:0000256" key="8">
    <source>
        <dbReference type="HAMAP-Rule" id="MF_01161"/>
    </source>
</evidence>
<reference evidence="10 11" key="1">
    <citation type="submission" date="2018-07" db="EMBL/GenBank/DDBJ databases">
        <title>Dyella tabacisoli L4-6T, whole genome shotgun sequence.</title>
        <authorList>
            <person name="Zhou X.-K."/>
            <person name="Li W.-J."/>
            <person name="Duan Y.-Q."/>
        </authorList>
    </citation>
    <scope>NUCLEOTIDE SEQUENCE [LARGE SCALE GENOMIC DNA]</scope>
    <source>
        <strain evidence="10 11">L4-6</strain>
    </source>
</reference>
<dbReference type="SUPFAM" id="SSF52402">
    <property type="entry name" value="Adenine nucleotide alpha hydrolases-like"/>
    <property type="match status" value="1"/>
</dbReference>
<dbReference type="InterPro" id="IPR012094">
    <property type="entry name" value="tRNA_Ile_lys_synt"/>
</dbReference>
<dbReference type="SUPFAM" id="SSF82829">
    <property type="entry name" value="MesJ substrate recognition domain-like"/>
    <property type="match status" value="1"/>
</dbReference>
<dbReference type="PANTHER" id="PTHR43033:SF1">
    <property type="entry name" value="TRNA(ILE)-LYSIDINE SYNTHASE-RELATED"/>
    <property type="match status" value="1"/>
</dbReference>
<comment type="catalytic activity">
    <reaction evidence="7 8">
        <text>cytidine(34) in tRNA(Ile2) + L-lysine + ATP = lysidine(34) in tRNA(Ile2) + AMP + diphosphate + H(+)</text>
        <dbReference type="Rhea" id="RHEA:43744"/>
        <dbReference type="Rhea" id="RHEA-COMP:10625"/>
        <dbReference type="Rhea" id="RHEA-COMP:10670"/>
        <dbReference type="ChEBI" id="CHEBI:15378"/>
        <dbReference type="ChEBI" id="CHEBI:30616"/>
        <dbReference type="ChEBI" id="CHEBI:32551"/>
        <dbReference type="ChEBI" id="CHEBI:33019"/>
        <dbReference type="ChEBI" id="CHEBI:82748"/>
        <dbReference type="ChEBI" id="CHEBI:83665"/>
        <dbReference type="ChEBI" id="CHEBI:456215"/>
        <dbReference type="EC" id="6.3.4.19"/>
    </reaction>
</comment>
<keyword evidence="3 8" id="KW-0436">Ligase</keyword>
<sequence length="434" mass="47644">MQHALLDQADGALCVAYSGGPDSTALLHALAQLPEARARGLRALHVDHGLHAESAQWAAHCQSVCHELGVDCDVLRVEVDIDSGLGIEGAARHARYTALAAQLGDGERLLLGHHGDDQVETVLLKLLRGAGPEGLGGMRACRPLGRGLLWRPLLALSREQLRGYIDAHALLCIEDPSNTDTRLARNYLRNDILPRLARHWPQATASIQHSARLSRDAADALQTQWLAALETLRDPLTDSLDATGWIALPPGLREPLLDHWLHARGRPAPTAQQRVQIERQLHARAGRMPCICWTGTELHIWKGRLWAHPPQPALDPEWESPWSGQPLPLPDGSLLTLTGTVAALPEPLTVRWRRGGEKIKPAGDAHTRKLRDLFQQAAIPPWQRMAYPLIYAGDELIAVANRWLTERGETLFGVAGGRPHWSPANNPATADNRD</sequence>
<dbReference type="AlphaFoldDB" id="A0A369UNF6"/>
<protein>
    <recommendedName>
        <fullName evidence="8">tRNA(Ile)-lysidine synthase</fullName>
        <ecNumber evidence="8">6.3.4.19</ecNumber>
    </recommendedName>
    <alternativeName>
        <fullName evidence="8">tRNA(Ile)-2-lysyl-cytidine synthase</fullName>
    </alternativeName>
    <alternativeName>
        <fullName evidence="8">tRNA(Ile)-lysidine synthetase</fullName>
    </alternativeName>
</protein>
<dbReference type="NCBIfam" id="TIGR02433">
    <property type="entry name" value="lysidine_TilS_C"/>
    <property type="match status" value="1"/>
</dbReference>
<dbReference type="Gene3D" id="3.40.50.620">
    <property type="entry name" value="HUPs"/>
    <property type="match status" value="1"/>
</dbReference>
<evidence type="ECO:0000256" key="6">
    <source>
        <dbReference type="ARBA" id="ARBA00022840"/>
    </source>
</evidence>
<evidence type="ECO:0000256" key="4">
    <source>
        <dbReference type="ARBA" id="ARBA00022694"/>
    </source>
</evidence>
<feature type="binding site" evidence="8">
    <location>
        <begin position="18"/>
        <end position="23"/>
    </location>
    <ligand>
        <name>ATP</name>
        <dbReference type="ChEBI" id="CHEBI:30616"/>
    </ligand>
</feature>
<dbReference type="Pfam" id="PF01171">
    <property type="entry name" value="ATP_bind_3"/>
    <property type="match status" value="1"/>
</dbReference>
<evidence type="ECO:0000256" key="5">
    <source>
        <dbReference type="ARBA" id="ARBA00022741"/>
    </source>
</evidence>